<dbReference type="InterPro" id="IPR004045">
    <property type="entry name" value="Glutathione_S-Trfase_N"/>
</dbReference>
<dbReference type="InterPro" id="IPR004046">
    <property type="entry name" value="GST_C"/>
</dbReference>
<organism evidence="4">
    <name type="scientific">Naegleria gruberi</name>
    <name type="common">Amoeba</name>
    <dbReference type="NCBI Taxonomy" id="5762"/>
    <lineage>
        <taxon>Eukaryota</taxon>
        <taxon>Discoba</taxon>
        <taxon>Heterolobosea</taxon>
        <taxon>Tetramitia</taxon>
        <taxon>Eutetramitia</taxon>
        <taxon>Vahlkampfiidae</taxon>
        <taxon>Naegleria</taxon>
    </lineage>
</organism>
<evidence type="ECO:0000259" key="2">
    <source>
        <dbReference type="PROSITE" id="PS50405"/>
    </source>
</evidence>
<dbReference type="GO" id="GO:0006749">
    <property type="term" value="P:glutathione metabolic process"/>
    <property type="evidence" value="ECO:0007669"/>
    <property type="project" value="TreeGrafter"/>
</dbReference>
<dbReference type="InterPro" id="IPR036249">
    <property type="entry name" value="Thioredoxin-like_sf"/>
</dbReference>
<dbReference type="Pfam" id="PF14497">
    <property type="entry name" value="GST_C_3"/>
    <property type="match status" value="1"/>
</dbReference>
<dbReference type="SUPFAM" id="SSF47616">
    <property type="entry name" value="GST C-terminal domain-like"/>
    <property type="match status" value="1"/>
</dbReference>
<accession>D2VMS9</accession>
<feature type="domain" description="GST C-terminal" evidence="2">
    <location>
        <begin position="83"/>
        <end position="205"/>
    </location>
</feature>
<dbReference type="EMBL" id="GG738883">
    <property type="protein sequence ID" value="EFC41883.1"/>
    <property type="molecule type" value="Genomic_DNA"/>
</dbReference>
<dbReference type="InParanoid" id="D2VMS9"/>
<feature type="domain" description="GST N-terminal" evidence="1">
    <location>
        <begin position="1"/>
        <end position="81"/>
    </location>
</feature>
<evidence type="ECO:0000313" key="3">
    <source>
        <dbReference type="EMBL" id="EFC41883.1"/>
    </source>
</evidence>
<dbReference type="InterPro" id="IPR050213">
    <property type="entry name" value="GST_superfamily"/>
</dbReference>
<dbReference type="SUPFAM" id="SSF52833">
    <property type="entry name" value="Thioredoxin-like"/>
    <property type="match status" value="1"/>
</dbReference>
<dbReference type="InterPro" id="IPR036282">
    <property type="entry name" value="Glutathione-S-Trfase_C_sf"/>
</dbReference>
<dbReference type="InterPro" id="IPR010987">
    <property type="entry name" value="Glutathione-S-Trfase_C-like"/>
</dbReference>
<dbReference type="VEuPathDB" id="AmoebaDB:NAEGRDRAFT_70247"/>
<dbReference type="OMA" id="VYFNVMG"/>
<dbReference type="GeneID" id="8855988"/>
<dbReference type="PROSITE" id="PS50404">
    <property type="entry name" value="GST_NTER"/>
    <property type="match status" value="1"/>
</dbReference>
<dbReference type="PANTHER" id="PTHR11571">
    <property type="entry name" value="GLUTATHIONE S-TRANSFERASE"/>
    <property type="match status" value="1"/>
</dbReference>
<dbReference type="CDD" id="cd03039">
    <property type="entry name" value="GST_N_Sigma_like"/>
    <property type="match status" value="1"/>
</dbReference>
<proteinExistence type="predicted"/>
<evidence type="ECO:0008006" key="5">
    <source>
        <dbReference type="Google" id="ProtNLM"/>
    </source>
</evidence>
<evidence type="ECO:0000313" key="4">
    <source>
        <dbReference type="Proteomes" id="UP000006671"/>
    </source>
</evidence>
<dbReference type="STRING" id="5762.D2VMS9"/>
<reference evidence="3 4" key="1">
    <citation type="journal article" date="2010" name="Cell">
        <title>The genome of Naegleria gruberi illuminates early eukaryotic versatility.</title>
        <authorList>
            <person name="Fritz-Laylin L.K."/>
            <person name="Prochnik S.E."/>
            <person name="Ginger M.L."/>
            <person name="Dacks J.B."/>
            <person name="Carpenter M.L."/>
            <person name="Field M.C."/>
            <person name="Kuo A."/>
            <person name="Paredez A."/>
            <person name="Chapman J."/>
            <person name="Pham J."/>
            <person name="Shu S."/>
            <person name="Neupane R."/>
            <person name="Cipriano M."/>
            <person name="Mancuso J."/>
            <person name="Tu H."/>
            <person name="Salamov A."/>
            <person name="Lindquist E."/>
            <person name="Shapiro H."/>
            <person name="Lucas S."/>
            <person name="Grigoriev I.V."/>
            <person name="Cande W.Z."/>
            <person name="Fulton C."/>
            <person name="Rokhsar D.S."/>
            <person name="Dawson S.C."/>
        </authorList>
    </citation>
    <scope>NUCLEOTIDE SEQUENCE [LARGE SCALE GENOMIC DNA]</scope>
    <source>
        <strain evidence="3 4">NEG-M</strain>
    </source>
</reference>
<keyword evidence="4" id="KW-1185">Reference proteome</keyword>
<dbReference type="OrthoDB" id="414243at2759"/>
<dbReference type="Gene3D" id="3.40.30.10">
    <property type="entry name" value="Glutaredoxin"/>
    <property type="match status" value="1"/>
</dbReference>
<protein>
    <recommendedName>
        <fullName evidence="5">Glutathione S-transferase</fullName>
    </recommendedName>
</protein>
<dbReference type="eggNOG" id="KOG1695">
    <property type="taxonomic scope" value="Eukaryota"/>
</dbReference>
<dbReference type="InterPro" id="IPR040079">
    <property type="entry name" value="Glutathione_S-Trfase"/>
</dbReference>
<dbReference type="AlphaFoldDB" id="D2VMS9"/>
<dbReference type="PROSITE" id="PS50405">
    <property type="entry name" value="GST_CTER"/>
    <property type="match status" value="1"/>
</dbReference>
<dbReference type="GO" id="GO:0004364">
    <property type="term" value="F:glutathione transferase activity"/>
    <property type="evidence" value="ECO:0007669"/>
    <property type="project" value="TreeGrafter"/>
</dbReference>
<dbReference type="RefSeq" id="XP_002674627.1">
    <property type="nucleotide sequence ID" value="XM_002674581.1"/>
</dbReference>
<dbReference type="KEGG" id="ngr:NAEGRDRAFT_70247"/>
<name>D2VMS9_NAEGR</name>
<dbReference type="Proteomes" id="UP000006671">
    <property type="component" value="Unassembled WGS sequence"/>
</dbReference>
<dbReference type="Gene3D" id="1.20.1050.10">
    <property type="match status" value="1"/>
</dbReference>
<dbReference type="SFLD" id="SFLDS00019">
    <property type="entry name" value="Glutathione_Transferase_(cytos"/>
    <property type="match status" value="1"/>
</dbReference>
<evidence type="ECO:0000259" key="1">
    <source>
        <dbReference type="PROSITE" id="PS50404"/>
    </source>
</evidence>
<sequence length="205" mass="23678">MAYQLVYFPGPGRADIIKLIAEHCAIPYEFKSISFEDGSWTSTQPNTRYGQLPSLKVDEDFTLYQTIPIARFLAKQANFHPTDERNQAILEECVSAIDELTNHVIRIVYFTSEDKKEEERVKFQNGWLKLIMKGLNSHLIKNNGNLVPGGLSWADLYLYDLLSYLDLYRFEVVVDDSKLETLKANVLKSERVKAYLESPRNLKKH</sequence>
<gene>
    <name evidence="3" type="ORF">NAEGRDRAFT_70247</name>
</gene>